<dbReference type="InterPro" id="IPR003156">
    <property type="entry name" value="DHHA1_dom"/>
</dbReference>
<proteinExistence type="predicted"/>
<evidence type="ECO:0000313" key="4">
    <source>
        <dbReference type="Proteomes" id="UP000190285"/>
    </source>
</evidence>
<dbReference type="GO" id="GO:0003676">
    <property type="term" value="F:nucleic acid binding"/>
    <property type="evidence" value="ECO:0007669"/>
    <property type="project" value="InterPro"/>
</dbReference>
<dbReference type="OrthoDB" id="9803668at2"/>
<organism evidence="3 4">
    <name type="scientific">Maledivibacter halophilus</name>
    <dbReference type="NCBI Taxonomy" id="36842"/>
    <lineage>
        <taxon>Bacteria</taxon>
        <taxon>Bacillati</taxon>
        <taxon>Bacillota</taxon>
        <taxon>Clostridia</taxon>
        <taxon>Peptostreptococcales</taxon>
        <taxon>Caminicellaceae</taxon>
        <taxon>Maledivibacter</taxon>
    </lineage>
</organism>
<dbReference type="EMBL" id="FUZT01000006">
    <property type="protein sequence ID" value="SKC74078.1"/>
    <property type="molecule type" value="Genomic_DNA"/>
</dbReference>
<dbReference type="InterPro" id="IPR051319">
    <property type="entry name" value="Oligoribo/pAp-PDE_c-di-AMP_PDE"/>
</dbReference>
<dbReference type="AlphaFoldDB" id="A0A1T5LFB1"/>
<dbReference type="Pfam" id="PF01368">
    <property type="entry name" value="DHH"/>
    <property type="match status" value="1"/>
</dbReference>
<dbReference type="SUPFAM" id="SSF64182">
    <property type="entry name" value="DHH phosphoesterases"/>
    <property type="match status" value="1"/>
</dbReference>
<evidence type="ECO:0000313" key="3">
    <source>
        <dbReference type="EMBL" id="SKC74078.1"/>
    </source>
</evidence>
<protein>
    <submittedName>
        <fullName evidence="3">Phosphoesterase RecJ domain-containing protein</fullName>
    </submittedName>
</protein>
<feature type="domain" description="DHHA1" evidence="2">
    <location>
        <begin position="235"/>
        <end position="318"/>
    </location>
</feature>
<dbReference type="RefSeq" id="WP_079492401.1">
    <property type="nucleotide sequence ID" value="NZ_FUZT01000006.1"/>
</dbReference>
<feature type="domain" description="DDH" evidence="1">
    <location>
        <begin position="15"/>
        <end position="157"/>
    </location>
</feature>
<evidence type="ECO:0000259" key="2">
    <source>
        <dbReference type="Pfam" id="PF02272"/>
    </source>
</evidence>
<dbReference type="InterPro" id="IPR001667">
    <property type="entry name" value="DDH_dom"/>
</dbReference>
<dbReference type="PANTHER" id="PTHR47618">
    <property type="entry name" value="BIFUNCTIONAL OLIGORIBONUCLEASE AND PAP PHOSPHATASE NRNA"/>
    <property type="match status" value="1"/>
</dbReference>
<gene>
    <name evidence="3" type="ORF">SAMN02194393_02811</name>
</gene>
<dbReference type="Gene3D" id="3.90.1640.10">
    <property type="entry name" value="inorganic pyrophosphatase (n-terminal core)"/>
    <property type="match status" value="1"/>
</dbReference>
<dbReference type="Proteomes" id="UP000190285">
    <property type="component" value="Unassembled WGS sequence"/>
</dbReference>
<dbReference type="PANTHER" id="PTHR47618:SF1">
    <property type="entry name" value="BIFUNCTIONAL OLIGORIBONUCLEASE AND PAP PHOSPHATASE NRNA"/>
    <property type="match status" value="1"/>
</dbReference>
<name>A0A1T5LFB1_9FIRM</name>
<dbReference type="STRING" id="36842.SAMN02194393_02811"/>
<reference evidence="3 4" key="1">
    <citation type="submission" date="2017-02" db="EMBL/GenBank/DDBJ databases">
        <authorList>
            <person name="Peterson S.W."/>
        </authorList>
    </citation>
    <scope>NUCLEOTIDE SEQUENCE [LARGE SCALE GENOMIC DNA]</scope>
    <source>
        <strain evidence="3 4">M1</strain>
    </source>
</reference>
<dbReference type="Gene3D" id="3.10.310.30">
    <property type="match status" value="1"/>
</dbReference>
<evidence type="ECO:0000259" key="1">
    <source>
        <dbReference type="Pfam" id="PF01368"/>
    </source>
</evidence>
<sequence length="321" mass="36194">MMMNNILNLLRGSQKIIILPHILPDGDTLGSSLALKRTLEILGKKALILIDDEIPSNLNFMINHNSIMSTKTFLSLDFKPDLIVTIDTSDIERLGDRRELLDLNDEILNIDHHKTNINFGKYNLVDSNASSCGEIIYKIINDLEIELDKDISTYLYVSLSTDTGSFKYSNTTPKTLRIAADLLEKGIDSTFIVTMLYQNKPMNKIKLLSDALNTLEIHYDGKLAMIHVTNKMFEENNISPSNSDGIIEYARDIEGVEVAVFLKELSFNEIKVGFRSKYYFDVSLIAGEFNGGGHKKASGCTIFDTMINAKEKIKEKLRNKL</sequence>
<keyword evidence="4" id="KW-1185">Reference proteome</keyword>
<accession>A0A1T5LFB1</accession>
<dbReference type="Pfam" id="PF02272">
    <property type="entry name" value="DHHA1"/>
    <property type="match status" value="1"/>
</dbReference>
<dbReference type="InterPro" id="IPR038763">
    <property type="entry name" value="DHH_sf"/>
</dbReference>